<dbReference type="AlphaFoldDB" id="A0A5M3W6J5"/>
<keyword evidence="4" id="KW-1185">Reference proteome</keyword>
<comment type="caution">
    <text evidence="3">The sequence shown here is derived from an EMBL/GenBank/DDBJ whole genome shotgun (WGS) entry which is preliminary data.</text>
</comment>
<dbReference type="GO" id="GO:0006508">
    <property type="term" value="P:proteolysis"/>
    <property type="evidence" value="ECO:0007669"/>
    <property type="project" value="InterPro"/>
</dbReference>
<evidence type="ECO:0000256" key="1">
    <source>
        <dbReference type="ARBA" id="ARBA00022801"/>
    </source>
</evidence>
<dbReference type="SUPFAM" id="SSF82171">
    <property type="entry name" value="DPP6 N-terminal domain-like"/>
    <property type="match status" value="1"/>
</dbReference>
<reference evidence="3 4" key="1">
    <citation type="submission" date="2019-10" db="EMBL/GenBank/DDBJ databases">
        <title>Whole genome shotgun sequence of Acrocarpospora corrugata NBRC 13972.</title>
        <authorList>
            <person name="Ichikawa N."/>
            <person name="Kimura A."/>
            <person name="Kitahashi Y."/>
            <person name="Komaki H."/>
            <person name="Oguchi A."/>
        </authorList>
    </citation>
    <scope>NUCLEOTIDE SEQUENCE [LARGE SCALE GENOMIC DNA]</scope>
    <source>
        <strain evidence="3 4">NBRC 13972</strain>
    </source>
</reference>
<dbReference type="EMBL" id="BLAD01000085">
    <property type="protein sequence ID" value="GES04645.1"/>
    <property type="molecule type" value="Genomic_DNA"/>
</dbReference>
<dbReference type="Pfam" id="PF00326">
    <property type="entry name" value="Peptidase_S9"/>
    <property type="match status" value="1"/>
</dbReference>
<protein>
    <submittedName>
        <fullName evidence="3">Peptide hydrolase</fullName>
    </submittedName>
</protein>
<dbReference type="InterPro" id="IPR029058">
    <property type="entry name" value="AB_hydrolase_fold"/>
</dbReference>
<name>A0A5M3W6J5_9ACTN</name>
<keyword evidence="1 3" id="KW-0378">Hydrolase</keyword>
<dbReference type="GO" id="GO:0004252">
    <property type="term" value="F:serine-type endopeptidase activity"/>
    <property type="evidence" value="ECO:0007669"/>
    <property type="project" value="TreeGrafter"/>
</dbReference>
<dbReference type="PANTHER" id="PTHR42776">
    <property type="entry name" value="SERINE PEPTIDASE S9 FAMILY MEMBER"/>
    <property type="match status" value="1"/>
</dbReference>
<dbReference type="InterPro" id="IPR011042">
    <property type="entry name" value="6-blade_b-propeller_TolB-like"/>
</dbReference>
<gene>
    <name evidence="3" type="ORF">Acor_67130</name>
</gene>
<proteinExistence type="predicted"/>
<dbReference type="PANTHER" id="PTHR42776:SF27">
    <property type="entry name" value="DIPEPTIDYL PEPTIDASE FAMILY MEMBER 6"/>
    <property type="match status" value="1"/>
</dbReference>
<sequence>MKAEERWQARFRAPRTTLPVWAKQAPHHAVYRSNTSGTWEIYAWDRATGHTRQVTDRPNGTAHGDVDPTGQWIWWFADTDGDEYGVWIRQPFRGGPAQPLNNVAPGYPCGLALAANGTAAIGRACRKGFQVVLLQGDDEPKILYQHDEFASVAGISLDGSLIAINHSEHGDSRHPALRVLKANGTVVGDLGDGAGKGVTGIRFAPVLGDRRMLVLHERRGRHEPLVWDPVTGEQREIYLRVPGEVTADWYEDGRALLIVHNHRGRTELLRYDLAGGAMTPIETPHGVIDAAAARPDGTVEYSWSSAAQAPVIRSSNGHVVMNPGPTAPPSVPLEDIDVDGPGGRIHALVSRPIGTPAPYPTVFLLHGGPSAQDDDSFQPHVAAWVDSGFAVVRINYRGSAGYGSAWRDALHGDIGHIELADVAAVRDWVVNRGIADPQRLLLSGSSWGGFLTLLGLGTQPKAWTAGIAAVPIADHTAAYEDEAEGLRAYHRALIGGSPAEHPDRYEASSPITYATLVEAPVLVLAGENDPRCPIRQIENYLDALKSEYDVYRYDAGHASRVVEERIRQMRTQIDFANRVLTRP</sequence>
<dbReference type="RefSeq" id="WP_155340723.1">
    <property type="nucleotide sequence ID" value="NZ_BAAABN010000001.1"/>
</dbReference>
<dbReference type="Proteomes" id="UP000334990">
    <property type="component" value="Unassembled WGS sequence"/>
</dbReference>
<dbReference type="Gene3D" id="3.40.50.1820">
    <property type="entry name" value="alpha/beta hydrolase"/>
    <property type="match status" value="1"/>
</dbReference>
<dbReference type="SUPFAM" id="SSF53474">
    <property type="entry name" value="alpha/beta-Hydrolases"/>
    <property type="match status" value="1"/>
</dbReference>
<evidence type="ECO:0000259" key="2">
    <source>
        <dbReference type="Pfam" id="PF00326"/>
    </source>
</evidence>
<evidence type="ECO:0000313" key="4">
    <source>
        <dbReference type="Proteomes" id="UP000334990"/>
    </source>
</evidence>
<dbReference type="InterPro" id="IPR001375">
    <property type="entry name" value="Peptidase_S9_cat"/>
</dbReference>
<dbReference type="OrthoDB" id="128799at2"/>
<dbReference type="Gene3D" id="2.120.10.30">
    <property type="entry name" value="TolB, C-terminal domain"/>
    <property type="match status" value="2"/>
</dbReference>
<evidence type="ECO:0000313" key="3">
    <source>
        <dbReference type="EMBL" id="GES04645.1"/>
    </source>
</evidence>
<feature type="domain" description="Peptidase S9 prolyl oligopeptidase catalytic" evidence="2">
    <location>
        <begin position="377"/>
        <end position="580"/>
    </location>
</feature>
<accession>A0A5M3W6J5</accession>
<organism evidence="3 4">
    <name type="scientific">Acrocarpospora corrugata</name>
    <dbReference type="NCBI Taxonomy" id="35763"/>
    <lineage>
        <taxon>Bacteria</taxon>
        <taxon>Bacillati</taxon>
        <taxon>Actinomycetota</taxon>
        <taxon>Actinomycetes</taxon>
        <taxon>Streptosporangiales</taxon>
        <taxon>Streptosporangiaceae</taxon>
        <taxon>Acrocarpospora</taxon>
    </lineage>
</organism>